<feature type="transmembrane region" description="Helical" evidence="7">
    <location>
        <begin position="24"/>
        <end position="47"/>
    </location>
</feature>
<dbReference type="InterPro" id="IPR003838">
    <property type="entry name" value="ABC3_permease_C"/>
</dbReference>
<proteinExistence type="inferred from homology"/>
<dbReference type="Pfam" id="PF02687">
    <property type="entry name" value="FtsX"/>
    <property type="match status" value="1"/>
</dbReference>
<comment type="caution">
    <text evidence="10">The sequence shown here is derived from an EMBL/GenBank/DDBJ whole genome shotgun (WGS) entry which is preliminary data.</text>
</comment>
<sequence>MFYPISIFISFRHLKEAGGKFSQFTTYMSVIGITVGVMALVIVLSIMSGFETNLKNRVLGVLPQAVISYKEDQTSMLDIAPKFITAISNRVEPLIHSEVIIQSISQLSSGYIIGVDPNSYDPIEEHLIIGDDLASLQSGSYRLFLGDILARSLNVFLGDKVRLTVTSVGKYTPFGLIPAHRNFTVAGIFSTGSDVDEQLIVTNIADAGRLLQYEAENISGWRLFFTDPFVVADLSSKPLPKGWKWNDWRDQRGELFQAVRMERNIMSLMLSLIILVASFNVISVLIIVLMEKQTEVAILKTQGMIGSQIFTIFIIRGMSIGFIGSIIGSLLGIFFLSNLKFILRNIDIEFFLILRQLPIIIDLKQIVIIILLTIALSMFVAIFPSYRASFIKPIEVLRHV</sequence>
<evidence type="ECO:0000256" key="1">
    <source>
        <dbReference type="ARBA" id="ARBA00004651"/>
    </source>
</evidence>
<dbReference type="Proteomes" id="UP000053688">
    <property type="component" value="Unassembled WGS sequence"/>
</dbReference>
<feature type="domain" description="MacB-like periplasmic core" evidence="9">
    <location>
        <begin position="28"/>
        <end position="211"/>
    </location>
</feature>
<evidence type="ECO:0000256" key="2">
    <source>
        <dbReference type="ARBA" id="ARBA00005236"/>
    </source>
</evidence>
<keyword evidence="4 7" id="KW-0812">Transmembrane</keyword>
<dbReference type="GO" id="GO:0044874">
    <property type="term" value="P:lipoprotein localization to outer membrane"/>
    <property type="evidence" value="ECO:0007669"/>
    <property type="project" value="TreeGrafter"/>
</dbReference>
<evidence type="ECO:0000256" key="5">
    <source>
        <dbReference type="ARBA" id="ARBA00022989"/>
    </source>
</evidence>
<evidence type="ECO:0000256" key="6">
    <source>
        <dbReference type="ARBA" id="ARBA00023136"/>
    </source>
</evidence>
<evidence type="ECO:0000259" key="9">
    <source>
        <dbReference type="Pfam" id="PF12704"/>
    </source>
</evidence>
<dbReference type="Pfam" id="PF12704">
    <property type="entry name" value="MacB_PCD"/>
    <property type="match status" value="1"/>
</dbReference>
<organism evidence="10 11">
    <name type="scientific">Candidatus Photodesmus katoptron Akat1</name>
    <dbReference type="NCBI Taxonomy" id="1236703"/>
    <lineage>
        <taxon>Bacteria</taxon>
        <taxon>Pseudomonadati</taxon>
        <taxon>Pseudomonadota</taxon>
        <taxon>Gammaproteobacteria</taxon>
        <taxon>Vibrionales</taxon>
        <taxon>Vibrionaceae</taxon>
        <taxon>Candidatus Photodesmus</taxon>
    </lineage>
</organism>
<feature type="transmembrane region" description="Helical" evidence="7">
    <location>
        <begin position="357"/>
        <end position="383"/>
    </location>
</feature>
<keyword evidence="11" id="KW-1185">Reference proteome</keyword>
<feature type="transmembrane region" description="Helical" evidence="7">
    <location>
        <begin position="268"/>
        <end position="289"/>
    </location>
</feature>
<dbReference type="RefSeq" id="WP_016503607.1">
    <property type="nucleotide sequence ID" value="NZ_AMSD01000001.1"/>
</dbReference>
<keyword evidence="10" id="KW-0449">Lipoprotein</keyword>
<keyword evidence="3" id="KW-1003">Cell membrane</keyword>
<dbReference type="GO" id="GO:0098797">
    <property type="term" value="C:plasma membrane protein complex"/>
    <property type="evidence" value="ECO:0007669"/>
    <property type="project" value="TreeGrafter"/>
</dbReference>
<feature type="domain" description="ABC3 transporter permease C-terminal" evidence="8">
    <location>
        <begin position="268"/>
        <end position="393"/>
    </location>
</feature>
<accession>S3DL14</accession>
<dbReference type="InterPro" id="IPR025857">
    <property type="entry name" value="MacB_PCD"/>
</dbReference>
<dbReference type="STRING" id="28176.CF66_2143"/>
<reference evidence="10 11" key="1">
    <citation type="journal article" date="2014" name="Environ. Microbiol.">
        <title>Genomic signatures of obligate host dependence in the luminous bacterial symbiont of a vertebrate.</title>
        <authorList>
            <person name="Hendry T.A."/>
            <person name="de Wet J.R."/>
            <person name="Dunlap P.V."/>
        </authorList>
    </citation>
    <scope>NUCLEOTIDE SEQUENCE [LARGE SCALE GENOMIC DNA]</scope>
    <source>
        <strain evidence="10 11">Akat1</strain>
    </source>
</reference>
<dbReference type="PANTHER" id="PTHR30489">
    <property type="entry name" value="LIPOPROTEIN-RELEASING SYSTEM TRANSMEMBRANE PROTEIN LOLE"/>
    <property type="match status" value="1"/>
</dbReference>
<dbReference type="eggNOG" id="COG4591">
    <property type="taxonomic scope" value="Bacteria"/>
</dbReference>
<dbReference type="PANTHER" id="PTHR30489:SF8">
    <property type="entry name" value="LIPOPROTEIN-RELEASING SYSTEM TRANSMEMBRANE PROTEIN LOLC"/>
    <property type="match status" value="1"/>
</dbReference>
<dbReference type="InterPro" id="IPR051447">
    <property type="entry name" value="Lipoprotein-release_system"/>
</dbReference>
<feature type="transmembrane region" description="Helical" evidence="7">
    <location>
        <begin position="309"/>
        <end position="336"/>
    </location>
</feature>
<evidence type="ECO:0000256" key="3">
    <source>
        <dbReference type="ARBA" id="ARBA00022475"/>
    </source>
</evidence>
<name>S3DL14_9GAMM</name>
<protein>
    <submittedName>
        <fullName evidence="10">Lipoprotein-releasing system transmembrane protein LolC</fullName>
    </submittedName>
</protein>
<keyword evidence="6 7" id="KW-0472">Membrane</keyword>
<comment type="subcellular location">
    <subcellularLocation>
        <location evidence="1">Cell membrane</location>
        <topology evidence="1">Multi-pass membrane protein</topology>
    </subcellularLocation>
</comment>
<gene>
    <name evidence="10" type="ORF">O1U_0271</name>
</gene>
<evidence type="ECO:0000259" key="8">
    <source>
        <dbReference type="Pfam" id="PF02687"/>
    </source>
</evidence>
<dbReference type="PATRIC" id="fig|1236703.3.peg.261"/>
<comment type="similarity">
    <text evidence="2">Belongs to the ABC-4 integral membrane protein family. LolC/E subfamily.</text>
</comment>
<evidence type="ECO:0000313" key="10">
    <source>
        <dbReference type="EMBL" id="EPE37809.1"/>
    </source>
</evidence>
<evidence type="ECO:0000256" key="4">
    <source>
        <dbReference type="ARBA" id="ARBA00022692"/>
    </source>
</evidence>
<evidence type="ECO:0000256" key="7">
    <source>
        <dbReference type="SAM" id="Phobius"/>
    </source>
</evidence>
<dbReference type="EMBL" id="AMSD01000001">
    <property type="protein sequence ID" value="EPE37809.1"/>
    <property type="molecule type" value="Genomic_DNA"/>
</dbReference>
<keyword evidence="5 7" id="KW-1133">Transmembrane helix</keyword>
<dbReference type="AlphaFoldDB" id="S3DL14"/>
<evidence type="ECO:0000313" key="11">
    <source>
        <dbReference type="Proteomes" id="UP000053688"/>
    </source>
</evidence>